<proteinExistence type="predicted"/>
<accession>A0A166ILH4</accession>
<reference evidence="1 2" key="1">
    <citation type="journal article" date="2016" name="Mol. Biol. Evol.">
        <title>Comparative Genomics of Early-Diverging Mushroom-Forming Fungi Provides Insights into the Origins of Lignocellulose Decay Capabilities.</title>
        <authorList>
            <person name="Nagy L.G."/>
            <person name="Riley R."/>
            <person name="Tritt A."/>
            <person name="Adam C."/>
            <person name="Daum C."/>
            <person name="Floudas D."/>
            <person name="Sun H."/>
            <person name="Yadav J.S."/>
            <person name="Pangilinan J."/>
            <person name="Larsson K.H."/>
            <person name="Matsuura K."/>
            <person name="Barry K."/>
            <person name="Labutti K."/>
            <person name="Kuo R."/>
            <person name="Ohm R.A."/>
            <person name="Bhattacharya S.S."/>
            <person name="Shirouzu T."/>
            <person name="Yoshinaga Y."/>
            <person name="Martin F.M."/>
            <person name="Grigoriev I.V."/>
            <person name="Hibbett D.S."/>
        </authorList>
    </citation>
    <scope>NUCLEOTIDE SEQUENCE [LARGE SCALE GENOMIC DNA]</scope>
    <source>
        <strain evidence="1 2">CBS 109695</strain>
    </source>
</reference>
<keyword evidence="2" id="KW-1185">Reference proteome</keyword>
<gene>
    <name evidence="1" type="ORF">FIBSPDRAFT_553515</name>
</gene>
<evidence type="ECO:0000313" key="2">
    <source>
        <dbReference type="Proteomes" id="UP000076532"/>
    </source>
</evidence>
<dbReference type="EMBL" id="KV417559">
    <property type="protein sequence ID" value="KZP19950.1"/>
    <property type="molecule type" value="Genomic_DNA"/>
</dbReference>
<evidence type="ECO:0000313" key="1">
    <source>
        <dbReference type="EMBL" id="KZP19950.1"/>
    </source>
</evidence>
<name>A0A166ILH4_9AGAM</name>
<dbReference type="Proteomes" id="UP000076532">
    <property type="component" value="Unassembled WGS sequence"/>
</dbReference>
<dbReference type="AlphaFoldDB" id="A0A166ILH4"/>
<organism evidence="1 2">
    <name type="scientific">Athelia psychrophila</name>
    <dbReference type="NCBI Taxonomy" id="1759441"/>
    <lineage>
        <taxon>Eukaryota</taxon>
        <taxon>Fungi</taxon>
        <taxon>Dikarya</taxon>
        <taxon>Basidiomycota</taxon>
        <taxon>Agaricomycotina</taxon>
        <taxon>Agaricomycetes</taxon>
        <taxon>Agaricomycetidae</taxon>
        <taxon>Atheliales</taxon>
        <taxon>Atheliaceae</taxon>
        <taxon>Athelia</taxon>
    </lineage>
</organism>
<protein>
    <submittedName>
        <fullName evidence="1">Uncharacterized protein</fullName>
    </submittedName>
</protein>
<sequence length="112" mass="12905">MRHGSERDRAPRASSMHFLLYWIVWPLSMSSRSWIWLAWPNAQQPSRVTSLPFSGASIHIPSSARLALMFSSSALSFPTSASKLPWTYLYLLSPTCDDDLRRRTLLWHGQRN</sequence>